<evidence type="ECO:0000313" key="1">
    <source>
        <dbReference type="EMBL" id="OAH98450.1"/>
    </source>
</evidence>
<dbReference type="EMBL" id="LUUH01000088">
    <property type="protein sequence ID" value="OAH98450.1"/>
    <property type="molecule type" value="Genomic_DNA"/>
</dbReference>
<protein>
    <submittedName>
        <fullName evidence="1">Uncharacterized protein</fullName>
    </submittedName>
</protein>
<organism evidence="1 2">
    <name type="scientific">Methylomonas methanica</name>
    <dbReference type="NCBI Taxonomy" id="421"/>
    <lineage>
        <taxon>Bacteria</taxon>
        <taxon>Pseudomonadati</taxon>
        <taxon>Pseudomonadota</taxon>
        <taxon>Gammaproteobacteria</taxon>
        <taxon>Methylococcales</taxon>
        <taxon>Methylococcaceae</taxon>
        <taxon>Methylomonas</taxon>
    </lineage>
</organism>
<dbReference type="AlphaFoldDB" id="A0A177LYK1"/>
<dbReference type="RefSeq" id="WP_064038379.1">
    <property type="nucleotide sequence ID" value="NZ_LUUH01000088.1"/>
</dbReference>
<sequence>MFTRIYRLEWMSVVGLLAISLSFSILADEKFATAICGETTVEVKADQAPDARLALSKIILSAKSKTESIRLVFDNTVDDPRGAEYFLAACLKGKDQRSYIVFQNYCGGSGCHDLDNFGIIDAVSLRVLLAPSDNNRPIADQIIGYSVPPLFDYKDRFFGFDH</sequence>
<comment type="caution">
    <text evidence="1">The sequence shown here is derived from an EMBL/GenBank/DDBJ whole genome shotgun (WGS) entry which is preliminary data.</text>
</comment>
<reference evidence="2" key="1">
    <citation type="submission" date="2016-03" db="EMBL/GenBank/DDBJ databases">
        <authorList>
            <person name="Heylen K."/>
            <person name="De Vos P."/>
            <person name="Vekeman B."/>
        </authorList>
    </citation>
    <scope>NUCLEOTIDE SEQUENCE [LARGE SCALE GENOMIC DNA]</scope>
    <source>
        <strain evidence="2">R-45371</strain>
    </source>
</reference>
<accession>A0A177LYK1</accession>
<proteinExistence type="predicted"/>
<gene>
    <name evidence="1" type="ORF">A1353_02130</name>
</gene>
<dbReference type="Proteomes" id="UP000077763">
    <property type="component" value="Unassembled WGS sequence"/>
</dbReference>
<name>A0A177LYK1_METMH</name>
<evidence type="ECO:0000313" key="2">
    <source>
        <dbReference type="Proteomes" id="UP000077763"/>
    </source>
</evidence>